<feature type="coiled-coil region" evidence="1">
    <location>
        <begin position="63"/>
        <end position="111"/>
    </location>
</feature>
<dbReference type="OrthoDB" id="2690866at2759"/>
<dbReference type="EMBL" id="KL197959">
    <property type="protein sequence ID" value="KDQ48906.1"/>
    <property type="molecule type" value="Genomic_DNA"/>
</dbReference>
<keyword evidence="4" id="KW-1185">Reference proteome</keyword>
<evidence type="ECO:0000313" key="3">
    <source>
        <dbReference type="EMBL" id="KDQ56825.1"/>
    </source>
</evidence>
<dbReference type="HOGENOM" id="CLU_2121430_0_0_1"/>
<dbReference type="AlphaFoldDB" id="A0A067PSM0"/>
<keyword evidence="1" id="KW-0175">Coiled coil</keyword>
<sequence>MTRPYIFIYIARPESILARNGRAVIYISPGMLEALQLKSWNPDEIHQMAKEHAQQQVLNAREISKLNRQVKEVQAEKEQTERERQEGARLLEAERRRCRALEEQLAQYLNNGLA</sequence>
<reference evidence="3" key="2">
    <citation type="journal article" date="2014" name="Proc. Natl. Acad. Sci. U.S.A.">
        <title>Extensive sampling of basidiomycete genomes demonstrates inadequacy of the white rot/brown rot paradigm for wood decay fungi.</title>
        <authorList>
            <person name="Riley R."/>
            <person name="Salamov A.A."/>
            <person name="Brown D.W."/>
            <person name="Nagy L.G."/>
            <person name="Floudas D."/>
            <person name="Held B.W."/>
            <person name="Levasseur A."/>
            <person name="Lombard V."/>
            <person name="Morin E."/>
            <person name="Otillar R."/>
            <person name="Lindquist E.A."/>
            <person name="Sun H."/>
            <person name="LaButti K.M."/>
            <person name="Schmutz J."/>
            <person name="Jabbour D."/>
            <person name="Luo H."/>
            <person name="Baker S.E."/>
            <person name="Pisabarro A.G."/>
            <person name="Walton J.D."/>
            <person name="Blanchette R.A."/>
            <person name="Henrissat B."/>
            <person name="Martin F."/>
            <person name="Cullen D."/>
            <person name="Hibbett D.S."/>
            <person name="Grigoriev I.V."/>
        </authorList>
    </citation>
    <scope>NUCLEOTIDE SEQUENCE</scope>
    <source>
        <strain evidence="3">MUCL 33604</strain>
    </source>
</reference>
<gene>
    <name evidence="3" type="ORF">JAAARDRAFT_36301</name>
    <name evidence="2" type="ORF">JAAARDRAFT_43169</name>
</gene>
<dbReference type="Proteomes" id="UP000027265">
    <property type="component" value="Unassembled WGS sequence"/>
</dbReference>
<reference evidence="4" key="1">
    <citation type="journal article" date="2014" name="Proc. Natl. Acad. Sci. U.S.A.">
        <title>Extensive sampling of basidiomycete genomes demonstrates inadequacy of the white-rot/brown-rot paradigm for wood decay fungi.</title>
        <authorList>
            <person name="Riley R."/>
            <person name="Salamov A.A."/>
            <person name="Brown D.W."/>
            <person name="Nagy L.G."/>
            <person name="Floudas D."/>
            <person name="Held B.W."/>
            <person name="Levasseur A."/>
            <person name="Lombard V."/>
            <person name="Morin E."/>
            <person name="Otillar R."/>
            <person name="Lindquist E.A."/>
            <person name="Sun H."/>
            <person name="LaButti K.M."/>
            <person name="Schmutz J."/>
            <person name="Jabbour D."/>
            <person name="Luo H."/>
            <person name="Baker S.E."/>
            <person name="Pisabarro A.G."/>
            <person name="Walton J.D."/>
            <person name="Blanchette R.A."/>
            <person name="Henrissat B."/>
            <person name="Martin F."/>
            <person name="Cullen D."/>
            <person name="Hibbett D.S."/>
            <person name="Grigoriev I.V."/>
        </authorList>
    </citation>
    <scope>NUCLEOTIDE SEQUENCE [LARGE SCALE GENOMIC DNA]</scope>
    <source>
        <strain evidence="4">MUCL 33604</strain>
    </source>
</reference>
<name>A0A067PSM0_9AGAM</name>
<protein>
    <submittedName>
        <fullName evidence="3">Uncharacterized protein</fullName>
    </submittedName>
</protein>
<organism evidence="3 4">
    <name type="scientific">Jaapia argillacea MUCL 33604</name>
    <dbReference type="NCBI Taxonomy" id="933084"/>
    <lineage>
        <taxon>Eukaryota</taxon>
        <taxon>Fungi</taxon>
        <taxon>Dikarya</taxon>
        <taxon>Basidiomycota</taxon>
        <taxon>Agaricomycotina</taxon>
        <taxon>Agaricomycetes</taxon>
        <taxon>Agaricomycetidae</taxon>
        <taxon>Jaapiales</taxon>
        <taxon>Jaapiaceae</taxon>
        <taxon>Jaapia</taxon>
    </lineage>
</organism>
<dbReference type="EMBL" id="KL197721">
    <property type="protein sequence ID" value="KDQ56825.1"/>
    <property type="molecule type" value="Genomic_DNA"/>
</dbReference>
<accession>A0A067PSM0</accession>
<proteinExistence type="predicted"/>
<evidence type="ECO:0000256" key="1">
    <source>
        <dbReference type="SAM" id="Coils"/>
    </source>
</evidence>
<evidence type="ECO:0000313" key="4">
    <source>
        <dbReference type="Proteomes" id="UP000027265"/>
    </source>
</evidence>
<evidence type="ECO:0000313" key="2">
    <source>
        <dbReference type="EMBL" id="KDQ48906.1"/>
    </source>
</evidence>